<dbReference type="GO" id="GO:0000049">
    <property type="term" value="F:tRNA binding"/>
    <property type="evidence" value="ECO:0007669"/>
    <property type="project" value="TreeGrafter"/>
</dbReference>
<evidence type="ECO:0000313" key="16">
    <source>
        <dbReference type="EMBL" id="UOK73086.1"/>
    </source>
</evidence>
<feature type="binding site" evidence="14">
    <location>
        <position position="143"/>
    </location>
    <ligand>
        <name>ATP</name>
        <dbReference type="ChEBI" id="CHEBI:30616"/>
    </ligand>
</feature>
<dbReference type="InterPro" id="IPR050156">
    <property type="entry name" value="TC-AMP_synthase_SUA5"/>
</dbReference>
<comment type="function">
    <text evidence="13">Required for the formation of a threonylcarbamoyl group on adenosine at position 37 (t(6)A37) in tRNAs that read codons beginning with adenine.</text>
</comment>
<comment type="subcellular location">
    <subcellularLocation>
        <location evidence="1 13">Cytoplasm</location>
    </subcellularLocation>
</comment>
<gene>
    <name evidence="16" type="ORF">K9D25_03480</name>
</gene>
<protein>
    <recommendedName>
        <fullName evidence="4 13">Threonylcarbamoyl-AMP synthase</fullName>
        <shortName evidence="13">TC-AMP synthase</shortName>
        <ecNumber evidence="3 13">2.7.7.87</ecNumber>
    </recommendedName>
    <alternativeName>
        <fullName evidence="11 13">L-threonylcarbamoyladenylate synthase</fullName>
    </alternativeName>
</protein>
<feature type="binding site" evidence="14">
    <location>
        <position position="151"/>
    </location>
    <ligand>
        <name>ATP</name>
        <dbReference type="ChEBI" id="CHEBI:30616"/>
    </ligand>
</feature>
<accession>A0A9E7D858</accession>
<evidence type="ECO:0000256" key="9">
    <source>
        <dbReference type="ARBA" id="ARBA00022741"/>
    </source>
</evidence>
<evidence type="ECO:0000256" key="14">
    <source>
        <dbReference type="PIRSR" id="PIRSR004930-1"/>
    </source>
</evidence>
<keyword evidence="5 13" id="KW-0963">Cytoplasm</keyword>
<dbReference type="Gene3D" id="3.90.870.10">
    <property type="entry name" value="DHBP synthase"/>
    <property type="match status" value="1"/>
</dbReference>
<dbReference type="Gene3D" id="3.40.50.11030">
    <property type="entry name" value="Threonylcarbamoyl-AMP synthase, C-terminal domain"/>
    <property type="match status" value="1"/>
</dbReference>
<feature type="binding site" evidence="14">
    <location>
        <position position="67"/>
    </location>
    <ligand>
        <name>L-threonine</name>
        <dbReference type="ChEBI" id="CHEBI:57926"/>
    </ligand>
</feature>
<feature type="binding site" evidence="14">
    <location>
        <position position="236"/>
    </location>
    <ligand>
        <name>ATP</name>
        <dbReference type="ChEBI" id="CHEBI:30616"/>
    </ligand>
</feature>
<dbReference type="EC" id="2.7.7.87" evidence="3 13"/>
<feature type="binding site" evidence="14">
    <location>
        <position position="62"/>
    </location>
    <ligand>
        <name>ATP</name>
        <dbReference type="ChEBI" id="CHEBI:30616"/>
    </ligand>
</feature>
<evidence type="ECO:0000256" key="7">
    <source>
        <dbReference type="ARBA" id="ARBA00022694"/>
    </source>
</evidence>
<comment type="similarity">
    <text evidence="2 13">Belongs to the SUA5 family.</text>
</comment>
<dbReference type="EMBL" id="CP083239">
    <property type="protein sequence ID" value="UOK73086.1"/>
    <property type="molecule type" value="Genomic_DNA"/>
</dbReference>
<dbReference type="PANTHER" id="PTHR17490">
    <property type="entry name" value="SUA5"/>
    <property type="match status" value="1"/>
</dbReference>
<dbReference type="NCBIfam" id="TIGR00057">
    <property type="entry name" value="L-threonylcarbamoyladenylate synthase"/>
    <property type="match status" value="1"/>
</dbReference>
<evidence type="ECO:0000256" key="13">
    <source>
        <dbReference type="PIRNR" id="PIRNR004930"/>
    </source>
</evidence>
<evidence type="ECO:0000313" key="17">
    <source>
        <dbReference type="Proteomes" id="UP000831684"/>
    </source>
</evidence>
<feature type="domain" description="YrdC-like" evidence="15">
    <location>
        <begin position="13"/>
        <end position="199"/>
    </location>
</feature>
<proteinExistence type="inferred from homology"/>
<evidence type="ECO:0000256" key="6">
    <source>
        <dbReference type="ARBA" id="ARBA00022679"/>
    </source>
</evidence>
<dbReference type="InterPro" id="IPR038385">
    <property type="entry name" value="Sua5/YwlC_C"/>
</dbReference>
<dbReference type="SUPFAM" id="SSF55821">
    <property type="entry name" value="YrdC/RibB"/>
    <property type="match status" value="1"/>
</dbReference>
<dbReference type="FunFam" id="3.90.870.10:FF:000009">
    <property type="entry name" value="Threonylcarbamoyl-AMP synthase, putative"/>
    <property type="match status" value="1"/>
</dbReference>
<feature type="binding site" evidence="14">
    <location>
        <position position="195"/>
    </location>
    <ligand>
        <name>ATP</name>
        <dbReference type="ChEBI" id="CHEBI:30616"/>
    </ligand>
</feature>
<name>A0A9E7D858_9HYPH</name>
<dbReference type="AlphaFoldDB" id="A0A9E7D858"/>
<evidence type="ECO:0000256" key="4">
    <source>
        <dbReference type="ARBA" id="ARBA00015492"/>
    </source>
</evidence>
<dbReference type="GO" id="GO:0005524">
    <property type="term" value="F:ATP binding"/>
    <property type="evidence" value="ECO:0007669"/>
    <property type="project" value="UniProtKB-UniRule"/>
</dbReference>
<evidence type="ECO:0000256" key="1">
    <source>
        <dbReference type="ARBA" id="ARBA00004496"/>
    </source>
</evidence>
<feature type="binding site" evidence="14">
    <location>
        <position position="181"/>
    </location>
    <ligand>
        <name>L-threonine</name>
        <dbReference type="ChEBI" id="CHEBI:57926"/>
    </ligand>
</feature>
<comment type="catalytic activity">
    <reaction evidence="12 13">
        <text>L-threonine + hydrogencarbonate + ATP = L-threonylcarbamoyladenylate + diphosphate + H2O</text>
        <dbReference type="Rhea" id="RHEA:36407"/>
        <dbReference type="ChEBI" id="CHEBI:15377"/>
        <dbReference type="ChEBI" id="CHEBI:17544"/>
        <dbReference type="ChEBI" id="CHEBI:30616"/>
        <dbReference type="ChEBI" id="CHEBI:33019"/>
        <dbReference type="ChEBI" id="CHEBI:57926"/>
        <dbReference type="ChEBI" id="CHEBI:73682"/>
        <dbReference type="EC" id="2.7.7.87"/>
    </reaction>
</comment>
<feature type="binding site" evidence="14">
    <location>
        <position position="121"/>
    </location>
    <ligand>
        <name>L-threonine</name>
        <dbReference type="ChEBI" id="CHEBI:57926"/>
    </ligand>
</feature>
<dbReference type="Pfam" id="PF03481">
    <property type="entry name" value="Sua5_C"/>
    <property type="match status" value="1"/>
</dbReference>
<dbReference type="GO" id="GO:0003725">
    <property type="term" value="F:double-stranded RNA binding"/>
    <property type="evidence" value="ECO:0007669"/>
    <property type="project" value="UniProtKB-UniRule"/>
</dbReference>
<dbReference type="RefSeq" id="WP_244450778.1">
    <property type="nucleotide sequence ID" value="NZ_CP083239.1"/>
</dbReference>
<dbReference type="GO" id="GO:0006450">
    <property type="term" value="P:regulation of translational fidelity"/>
    <property type="evidence" value="ECO:0007669"/>
    <property type="project" value="TreeGrafter"/>
</dbReference>
<keyword evidence="8 13" id="KW-0548">Nucleotidyltransferase</keyword>
<dbReference type="InterPro" id="IPR017945">
    <property type="entry name" value="DHBP_synth_RibB-like_a/b_dom"/>
</dbReference>
<feature type="binding site" evidence="14">
    <location>
        <position position="141"/>
    </location>
    <ligand>
        <name>L-threonine</name>
        <dbReference type="ChEBI" id="CHEBI:57926"/>
    </ligand>
</feature>
<dbReference type="Proteomes" id="UP000831684">
    <property type="component" value="Chromosome"/>
</dbReference>
<keyword evidence="10 13" id="KW-0067">ATP-binding</keyword>
<dbReference type="InterPro" id="IPR005145">
    <property type="entry name" value="Sua5_C"/>
</dbReference>
<evidence type="ECO:0000256" key="2">
    <source>
        <dbReference type="ARBA" id="ARBA00007663"/>
    </source>
</evidence>
<evidence type="ECO:0000256" key="8">
    <source>
        <dbReference type="ARBA" id="ARBA00022695"/>
    </source>
</evidence>
<dbReference type="GO" id="GO:0008033">
    <property type="term" value="P:tRNA processing"/>
    <property type="evidence" value="ECO:0007669"/>
    <property type="project" value="UniProtKB-KW"/>
</dbReference>
<evidence type="ECO:0000256" key="3">
    <source>
        <dbReference type="ARBA" id="ARBA00012584"/>
    </source>
</evidence>
<dbReference type="PIRSF" id="PIRSF004930">
    <property type="entry name" value="Tln_factor_SUA5"/>
    <property type="match status" value="1"/>
</dbReference>
<keyword evidence="6 13" id="KW-0808">Transferase</keyword>
<keyword evidence="9 13" id="KW-0547">Nucleotide-binding</keyword>
<dbReference type="InterPro" id="IPR010923">
    <property type="entry name" value="T(6)A37_SUA5"/>
</dbReference>
<dbReference type="KEGG" id="apol:K9D25_03480"/>
<dbReference type="PROSITE" id="PS51163">
    <property type="entry name" value="YRDC"/>
    <property type="match status" value="1"/>
</dbReference>
<dbReference type="PANTHER" id="PTHR17490:SF16">
    <property type="entry name" value="THREONYLCARBAMOYL-AMP SYNTHASE"/>
    <property type="match status" value="1"/>
</dbReference>
<feature type="binding site" evidence="14">
    <location>
        <position position="58"/>
    </location>
    <ligand>
        <name>ATP</name>
        <dbReference type="ChEBI" id="CHEBI:30616"/>
    </ligand>
</feature>
<dbReference type="GO" id="GO:0005737">
    <property type="term" value="C:cytoplasm"/>
    <property type="evidence" value="ECO:0007669"/>
    <property type="project" value="UniProtKB-SubCell"/>
</dbReference>
<reference evidence="16" key="1">
    <citation type="submission" date="2021-09" db="EMBL/GenBank/DDBJ databases">
        <title>Network and meta-omics reveal the key degrader and cooperation patterns in an efficient 1,4-dioxane-degrading microbial community.</title>
        <authorList>
            <person name="Dai C."/>
        </authorList>
    </citation>
    <scope>NUCLEOTIDE SEQUENCE</scope>
    <source>
        <strain evidence="16">ZM13</strain>
    </source>
</reference>
<evidence type="ECO:0000256" key="5">
    <source>
        <dbReference type="ARBA" id="ARBA00022490"/>
    </source>
</evidence>
<dbReference type="GO" id="GO:0061710">
    <property type="term" value="F:L-threonylcarbamoyladenylate synthase"/>
    <property type="evidence" value="ECO:0007669"/>
    <property type="project" value="UniProtKB-EC"/>
</dbReference>
<sequence>MAVRMTRVIPADAAGIAEAARLLRAGGLVALPTETVYGLACDATDPRAVANLYAAKGRPSFNPLIAHVPDLAAARHVGLLTPAADTLARHFWPGPLTLVVPALEEATCALARAGLASVALRVPAHPVAQAVLTAAGRPIAAPSANRSGHVSPTTAAHVYADLDGRIDLILDAGPCSVGVESTILDCTGESPVMLRPGGLPREAIEAALKGSLADRAAEGVANDDAPLAPGMLASHYAPSVPVRLGAQEVLPGEALLTFAGARPSGSERAAVVRDLSPAGDLVEAAANLFAFLRDLDRVGACGIAVVPLPGHGLGEAIADRLRRAAAPRPT</sequence>
<evidence type="ECO:0000256" key="11">
    <source>
        <dbReference type="ARBA" id="ARBA00029774"/>
    </source>
</evidence>
<dbReference type="InterPro" id="IPR006070">
    <property type="entry name" value="Sua5-like_dom"/>
</dbReference>
<keyword evidence="7 13" id="KW-0819">tRNA processing</keyword>
<evidence type="ECO:0000259" key="15">
    <source>
        <dbReference type="PROSITE" id="PS51163"/>
    </source>
</evidence>
<dbReference type="Pfam" id="PF01300">
    <property type="entry name" value="Sua5_yciO_yrdC"/>
    <property type="match status" value="1"/>
</dbReference>
<organism evidence="16 17">
    <name type="scientific">Ancylobacter polymorphus</name>
    <dbReference type="NCBI Taxonomy" id="223390"/>
    <lineage>
        <taxon>Bacteria</taxon>
        <taxon>Pseudomonadati</taxon>
        <taxon>Pseudomonadota</taxon>
        <taxon>Alphaproteobacteria</taxon>
        <taxon>Hyphomicrobiales</taxon>
        <taxon>Xanthobacteraceae</taxon>
        <taxon>Ancylobacter</taxon>
    </lineage>
</organism>
<evidence type="ECO:0000256" key="10">
    <source>
        <dbReference type="ARBA" id="ARBA00022840"/>
    </source>
</evidence>
<feature type="binding site" evidence="14">
    <location>
        <position position="35"/>
    </location>
    <ligand>
        <name>L-threonine</name>
        <dbReference type="ChEBI" id="CHEBI:57926"/>
    </ligand>
</feature>
<evidence type="ECO:0000256" key="12">
    <source>
        <dbReference type="ARBA" id="ARBA00048366"/>
    </source>
</evidence>